<evidence type="ECO:0000313" key="1">
    <source>
        <dbReference type="EMBL" id="MBB4947866.1"/>
    </source>
</evidence>
<accession>A0A7W7WI39</accession>
<name>A0A7W7WI39_9ACTN</name>
<dbReference type="RefSeq" id="WP_184916486.1">
    <property type="nucleotide sequence ID" value="NZ_JACHJR010000001.1"/>
</dbReference>
<comment type="caution">
    <text evidence="1">The sequence shown here is derived from an EMBL/GenBank/DDBJ whole genome shotgun (WGS) entry which is preliminary data.</text>
</comment>
<proteinExistence type="predicted"/>
<sequence>MLNRFLSHFQLAVWRGGWERGRLGLYRLPNPNCWDCDGHGGWYDGNNETEEGWWEHCPCAPTEPLLALPLPRRRQPVGSGYSQEPPF</sequence>
<keyword evidence="2" id="KW-1185">Reference proteome</keyword>
<organism evidence="1 2">
    <name type="scientific">Kitasatospora gansuensis</name>
    <dbReference type="NCBI Taxonomy" id="258050"/>
    <lineage>
        <taxon>Bacteria</taxon>
        <taxon>Bacillati</taxon>
        <taxon>Actinomycetota</taxon>
        <taxon>Actinomycetes</taxon>
        <taxon>Kitasatosporales</taxon>
        <taxon>Streptomycetaceae</taxon>
        <taxon>Kitasatospora</taxon>
    </lineage>
</organism>
<evidence type="ECO:0000313" key="2">
    <source>
        <dbReference type="Proteomes" id="UP000573327"/>
    </source>
</evidence>
<dbReference type="AlphaFoldDB" id="A0A7W7WI39"/>
<dbReference type="Proteomes" id="UP000573327">
    <property type="component" value="Unassembled WGS sequence"/>
</dbReference>
<dbReference type="EMBL" id="JACHJR010000001">
    <property type="protein sequence ID" value="MBB4947866.1"/>
    <property type="molecule type" value="Genomic_DNA"/>
</dbReference>
<protein>
    <submittedName>
        <fullName evidence="1">Uncharacterized protein</fullName>
    </submittedName>
</protein>
<gene>
    <name evidence="1" type="ORF">F4556_003401</name>
</gene>
<reference evidence="1 2" key="1">
    <citation type="submission" date="2020-08" db="EMBL/GenBank/DDBJ databases">
        <title>Sequencing the genomes of 1000 actinobacteria strains.</title>
        <authorList>
            <person name="Klenk H.-P."/>
        </authorList>
    </citation>
    <scope>NUCLEOTIDE SEQUENCE [LARGE SCALE GENOMIC DNA]</scope>
    <source>
        <strain evidence="1 2">DSM 44786</strain>
    </source>
</reference>